<dbReference type="Pfam" id="PF00213">
    <property type="entry name" value="OSCP"/>
    <property type="match status" value="1"/>
</dbReference>
<evidence type="ECO:0000256" key="5">
    <source>
        <dbReference type="ARBA" id="ARBA00023136"/>
    </source>
</evidence>
<gene>
    <name evidence="8 10" type="primary">atpH</name>
    <name evidence="10" type="ORF">J5Y10_16750</name>
</gene>
<dbReference type="InterPro" id="IPR026015">
    <property type="entry name" value="ATP_synth_OSCP/delta_N_sf"/>
</dbReference>
<proteinExistence type="inferred from homology"/>
<keyword evidence="4 8" id="KW-0406">Ion transport</keyword>
<keyword evidence="7 8" id="KW-0066">ATP synthesis</keyword>
<evidence type="ECO:0000256" key="4">
    <source>
        <dbReference type="ARBA" id="ARBA00023065"/>
    </source>
</evidence>
<evidence type="ECO:0000256" key="3">
    <source>
        <dbReference type="ARBA" id="ARBA00022781"/>
    </source>
</evidence>
<keyword evidence="11" id="KW-1185">Reference proteome</keyword>
<sequence length="257" mass="26869">MDVPHCIVLRGPRRRQEDSPGVTRRPAKAPPGGPPRGGPRNGPEGPHTPRTGSPVASEAVANDKTAATQGSNGQGSHATGGAAGRYAQALLELAKDNKSVDFTAAEVEKLSAVMQGDASFRAFLADPRLDSKAQRAGAFAVLDRAGVGGEVKNLVGVLIANRRLAVLPGVLHAFGNLLAEQRGQQMAEVTTAHPLSNTQRAQIAARLTEAGYSNVRLSETVDASILGGLILRIGSRLYDTSIKSRLQRLSYAMKGAA</sequence>
<dbReference type="GO" id="GO:0045259">
    <property type="term" value="C:proton-transporting ATP synthase complex"/>
    <property type="evidence" value="ECO:0007669"/>
    <property type="project" value="UniProtKB-KW"/>
</dbReference>
<organism evidence="10 11">
    <name type="scientific">Roseomonas indoligenes</name>
    <dbReference type="NCBI Taxonomy" id="2820811"/>
    <lineage>
        <taxon>Bacteria</taxon>
        <taxon>Pseudomonadati</taxon>
        <taxon>Pseudomonadota</taxon>
        <taxon>Alphaproteobacteria</taxon>
        <taxon>Acetobacterales</taxon>
        <taxon>Roseomonadaceae</taxon>
        <taxon>Roseomonas</taxon>
    </lineage>
</organism>
<dbReference type="PANTHER" id="PTHR11910">
    <property type="entry name" value="ATP SYNTHASE DELTA CHAIN"/>
    <property type="match status" value="1"/>
</dbReference>
<evidence type="ECO:0000256" key="2">
    <source>
        <dbReference type="ARBA" id="ARBA00022448"/>
    </source>
</evidence>
<keyword evidence="2 8" id="KW-0813">Transport</keyword>
<comment type="subcellular location">
    <subcellularLocation>
        <location evidence="8">Cell membrane</location>
        <topology evidence="8">Peripheral membrane protein</topology>
    </subcellularLocation>
    <subcellularLocation>
        <location evidence="1">Membrane</location>
    </subcellularLocation>
</comment>
<evidence type="ECO:0000256" key="6">
    <source>
        <dbReference type="ARBA" id="ARBA00023196"/>
    </source>
</evidence>
<protein>
    <recommendedName>
        <fullName evidence="8">ATP synthase subunit delta</fullName>
    </recommendedName>
    <alternativeName>
        <fullName evidence="8">ATP synthase F(1) sector subunit delta</fullName>
    </alternativeName>
    <alternativeName>
        <fullName evidence="8">F-type ATPase subunit delta</fullName>
        <shortName evidence="8">F-ATPase subunit delta</shortName>
    </alternativeName>
</protein>
<dbReference type="Proteomes" id="UP000677537">
    <property type="component" value="Unassembled WGS sequence"/>
</dbReference>
<evidence type="ECO:0000256" key="1">
    <source>
        <dbReference type="ARBA" id="ARBA00004370"/>
    </source>
</evidence>
<name>A0A940N3D6_9PROT</name>
<dbReference type="NCBIfam" id="TIGR01145">
    <property type="entry name" value="ATP_synt_delta"/>
    <property type="match status" value="1"/>
</dbReference>
<dbReference type="EMBL" id="JAGIZA010000010">
    <property type="protein sequence ID" value="MBP0494435.1"/>
    <property type="molecule type" value="Genomic_DNA"/>
</dbReference>
<dbReference type="SUPFAM" id="SSF47928">
    <property type="entry name" value="N-terminal domain of the delta subunit of the F1F0-ATP synthase"/>
    <property type="match status" value="1"/>
</dbReference>
<dbReference type="InterPro" id="IPR000711">
    <property type="entry name" value="ATPase_OSCP/dsu"/>
</dbReference>
<dbReference type="GO" id="GO:0005886">
    <property type="term" value="C:plasma membrane"/>
    <property type="evidence" value="ECO:0007669"/>
    <property type="project" value="UniProtKB-SubCell"/>
</dbReference>
<comment type="similarity">
    <text evidence="8">Belongs to the ATPase delta chain family.</text>
</comment>
<evidence type="ECO:0000313" key="10">
    <source>
        <dbReference type="EMBL" id="MBP0494435.1"/>
    </source>
</evidence>
<dbReference type="GO" id="GO:0046933">
    <property type="term" value="F:proton-transporting ATP synthase activity, rotational mechanism"/>
    <property type="evidence" value="ECO:0007669"/>
    <property type="project" value="UniProtKB-UniRule"/>
</dbReference>
<evidence type="ECO:0000256" key="7">
    <source>
        <dbReference type="ARBA" id="ARBA00023310"/>
    </source>
</evidence>
<keyword evidence="5 8" id="KW-0472">Membrane</keyword>
<dbReference type="Gene3D" id="1.10.520.20">
    <property type="entry name" value="N-terminal domain of the delta subunit of the F1F0-ATP synthase"/>
    <property type="match status" value="1"/>
</dbReference>
<dbReference type="AlphaFoldDB" id="A0A940N3D6"/>
<feature type="compositionally biased region" description="Pro residues" evidence="9">
    <location>
        <begin position="28"/>
        <end position="37"/>
    </location>
</feature>
<evidence type="ECO:0000313" key="11">
    <source>
        <dbReference type="Proteomes" id="UP000677537"/>
    </source>
</evidence>
<keyword evidence="8" id="KW-1003">Cell membrane</keyword>
<evidence type="ECO:0000256" key="9">
    <source>
        <dbReference type="SAM" id="MobiDB-lite"/>
    </source>
</evidence>
<evidence type="ECO:0000256" key="8">
    <source>
        <dbReference type="HAMAP-Rule" id="MF_01416"/>
    </source>
</evidence>
<comment type="function">
    <text evidence="8">This protein is part of the stalk that links CF(0) to CF(1). It either transmits conformational changes from CF(0) to CF(1) or is implicated in proton conduction.</text>
</comment>
<keyword evidence="3 8" id="KW-0375">Hydrogen ion transport</keyword>
<reference evidence="10" key="1">
    <citation type="submission" date="2021-03" db="EMBL/GenBank/DDBJ databases">
        <authorList>
            <person name="So Y."/>
        </authorList>
    </citation>
    <scope>NUCLEOTIDE SEQUENCE</scope>
    <source>
        <strain evidence="10">SG15</strain>
    </source>
</reference>
<comment type="function">
    <text evidence="8">F(1)F(0) ATP synthase produces ATP from ADP in the presence of a proton or sodium gradient. F-type ATPases consist of two structural domains, F(1) containing the extramembraneous catalytic core and F(0) containing the membrane proton channel, linked together by a central stalk and a peripheral stalk. During catalysis, ATP synthesis in the catalytic domain of F(1) is coupled via a rotary mechanism of the central stalk subunits to proton translocation.</text>
</comment>
<dbReference type="PRINTS" id="PR00125">
    <property type="entry name" value="ATPASEDELTA"/>
</dbReference>
<keyword evidence="6 8" id="KW-0139">CF(1)</keyword>
<dbReference type="InterPro" id="IPR020781">
    <property type="entry name" value="ATPase_OSCP/d_CS"/>
</dbReference>
<accession>A0A940N3D6</accession>
<dbReference type="HAMAP" id="MF_01416">
    <property type="entry name" value="ATP_synth_delta_bact"/>
    <property type="match status" value="1"/>
</dbReference>
<feature type="region of interest" description="Disordered" evidence="9">
    <location>
        <begin position="1"/>
        <end position="57"/>
    </location>
</feature>
<dbReference type="PROSITE" id="PS00389">
    <property type="entry name" value="ATPASE_DELTA"/>
    <property type="match status" value="1"/>
</dbReference>
<comment type="caution">
    <text evidence="10">The sequence shown here is derived from an EMBL/GenBank/DDBJ whole genome shotgun (WGS) entry which is preliminary data.</text>
</comment>